<dbReference type="KEGG" id="bhg:I6G56_11355"/>
<dbReference type="Proteomes" id="UP000594943">
    <property type="component" value="Chromosome 1"/>
</dbReference>
<feature type="region of interest" description="Disordered" evidence="1">
    <location>
        <begin position="1"/>
        <end position="24"/>
    </location>
</feature>
<evidence type="ECO:0000313" key="2">
    <source>
        <dbReference type="EMBL" id="QPS42233.1"/>
    </source>
</evidence>
<feature type="compositionally biased region" description="Low complexity" evidence="1">
    <location>
        <begin position="14"/>
        <end position="24"/>
    </location>
</feature>
<sequence>MSSLASKKPLMRQRGAAKAPGRAEAALHFGNRPRAAERICAPASRFAARISFFARNASIKILDSTVYRKRTAALYFCKKQSIKSSNTIHSMK</sequence>
<protein>
    <submittedName>
        <fullName evidence="2">Uncharacterized protein</fullName>
    </submittedName>
</protein>
<name>A0A7T2TY51_9BURK</name>
<gene>
    <name evidence="2" type="ORF">I6G56_11355</name>
</gene>
<proteinExistence type="predicted"/>
<dbReference type="RefSeq" id="WP_144411934.1">
    <property type="nucleotide sequence ID" value="NZ_CP013380.1"/>
</dbReference>
<dbReference type="AlphaFoldDB" id="A0A7T2TY51"/>
<evidence type="ECO:0000313" key="3">
    <source>
        <dbReference type="Proteomes" id="UP000594943"/>
    </source>
</evidence>
<accession>A0A7T2TY51</accession>
<reference evidence="2 3" key="1">
    <citation type="submission" date="2020-12" db="EMBL/GenBank/DDBJ databases">
        <title>FDA dAtabase for Regulatory Grade micrObial Sequences (FDA-ARGOS): Supporting development and validation of Infectious Disease Dx tests.</title>
        <authorList>
            <person name="Nelson B."/>
            <person name="Plummer A."/>
            <person name="Tallon L."/>
            <person name="Sadzewicz L."/>
            <person name="Zhao X."/>
            <person name="Boylan J."/>
            <person name="Ott S."/>
            <person name="Bowen H."/>
            <person name="Vavikolanu K."/>
            <person name="Mehta A."/>
            <person name="Aluvathingal J."/>
            <person name="Nadendla S."/>
            <person name="Myers T."/>
            <person name="Yan Y."/>
            <person name="Sichtig H."/>
        </authorList>
    </citation>
    <scope>NUCLEOTIDE SEQUENCE [LARGE SCALE GENOMIC DNA]</scope>
    <source>
        <strain evidence="2 3">FDAARGOS_899</strain>
    </source>
</reference>
<organism evidence="2 3">
    <name type="scientific">Burkholderia humptydooensis</name>
    <dbReference type="NCBI Taxonomy" id="430531"/>
    <lineage>
        <taxon>Bacteria</taxon>
        <taxon>Pseudomonadati</taxon>
        <taxon>Pseudomonadota</taxon>
        <taxon>Betaproteobacteria</taxon>
        <taxon>Burkholderiales</taxon>
        <taxon>Burkholderiaceae</taxon>
        <taxon>Burkholderia</taxon>
        <taxon>pseudomallei group</taxon>
    </lineage>
</organism>
<evidence type="ECO:0000256" key="1">
    <source>
        <dbReference type="SAM" id="MobiDB-lite"/>
    </source>
</evidence>
<dbReference type="EMBL" id="CP065686">
    <property type="protein sequence ID" value="QPS42233.1"/>
    <property type="molecule type" value="Genomic_DNA"/>
</dbReference>